<dbReference type="Proteomes" id="UP000032141">
    <property type="component" value="Chromosome C2"/>
</dbReference>
<dbReference type="HOGENOM" id="CLU_2797458_0_0_1"/>
<organism evidence="1 2">
    <name type="scientific">Brassica oleracea var. oleracea</name>
    <dbReference type="NCBI Taxonomy" id="109376"/>
    <lineage>
        <taxon>Eukaryota</taxon>
        <taxon>Viridiplantae</taxon>
        <taxon>Streptophyta</taxon>
        <taxon>Embryophyta</taxon>
        <taxon>Tracheophyta</taxon>
        <taxon>Spermatophyta</taxon>
        <taxon>Magnoliopsida</taxon>
        <taxon>eudicotyledons</taxon>
        <taxon>Gunneridae</taxon>
        <taxon>Pentapetalae</taxon>
        <taxon>rosids</taxon>
        <taxon>malvids</taxon>
        <taxon>Brassicales</taxon>
        <taxon>Brassicaceae</taxon>
        <taxon>Brassiceae</taxon>
        <taxon>Brassica</taxon>
    </lineage>
</organism>
<dbReference type="AlphaFoldDB" id="A0A0D3ATF6"/>
<evidence type="ECO:0000313" key="2">
    <source>
        <dbReference type="Proteomes" id="UP000032141"/>
    </source>
</evidence>
<evidence type="ECO:0000313" key="1">
    <source>
        <dbReference type="EnsemblPlants" id="Bo2g115190.1"/>
    </source>
</evidence>
<proteinExistence type="predicted"/>
<sequence>MRHFYVLSCTHSHVFSHWLIRKCKKEDLRSSDETSRRRWVTEQTVKKTMVKTTLLLNRGEIVAMCSYH</sequence>
<dbReference type="EnsemblPlants" id="Bo2g115190.1">
    <property type="protein sequence ID" value="Bo2g115190.1"/>
    <property type="gene ID" value="Bo2g115190"/>
</dbReference>
<keyword evidence="2" id="KW-1185">Reference proteome</keyword>
<name>A0A0D3ATF6_BRAOL</name>
<dbReference type="Gramene" id="Bo2g115190.1">
    <property type="protein sequence ID" value="Bo2g115190.1"/>
    <property type="gene ID" value="Bo2g115190"/>
</dbReference>
<reference evidence="1 2" key="1">
    <citation type="journal article" date="2014" name="Genome Biol.">
        <title>Transcriptome and methylome profiling reveals relics of genome dominance in the mesopolyploid Brassica oleracea.</title>
        <authorList>
            <person name="Parkin I.A."/>
            <person name="Koh C."/>
            <person name="Tang H."/>
            <person name="Robinson S.J."/>
            <person name="Kagale S."/>
            <person name="Clarke W.E."/>
            <person name="Town C.D."/>
            <person name="Nixon J."/>
            <person name="Krishnakumar V."/>
            <person name="Bidwell S.L."/>
            <person name="Denoeud F."/>
            <person name="Belcram H."/>
            <person name="Links M.G."/>
            <person name="Just J."/>
            <person name="Clarke C."/>
            <person name="Bender T."/>
            <person name="Huebert T."/>
            <person name="Mason A.S."/>
            <person name="Pires J.C."/>
            <person name="Barker G."/>
            <person name="Moore J."/>
            <person name="Walley P.G."/>
            <person name="Manoli S."/>
            <person name="Batley J."/>
            <person name="Edwards D."/>
            <person name="Nelson M.N."/>
            <person name="Wang X."/>
            <person name="Paterson A.H."/>
            <person name="King G."/>
            <person name="Bancroft I."/>
            <person name="Chalhoub B."/>
            <person name="Sharpe A.G."/>
        </authorList>
    </citation>
    <scope>NUCLEOTIDE SEQUENCE</scope>
    <source>
        <strain evidence="1 2">cv. TO1000</strain>
    </source>
</reference>
<protein>
    <submittedName>
        <fullName evidence="1">Uncharacterized protein</fullName>
    </submittedName>
</protein>
<accession>A0A0D3ATF6</accession>
<reference evidence="1" key="2">
    <citation type="submission" date="2015-03" db="UniProtKB">
        <authorList>
            <consortium name="EnsemblPlants"/>
        </authorList>
    </citation>
    <scope>IDENTIFICATION</scope>
</reference>